<evidence type="ECO:0000259" key="9">
    <source>
        <dbReference type="Pfam" id="PF08544"/>
    </source>
</evidence>
<dbReference type="Pfam" id="PF00288">
    <property type="entry name" value="GHMP_kinases_N"/>
    <property type="match status" value="1"/>
</dbReference>
<keyword evidence="6" id="KW-0067">ATP-binding</keyword>
<protein>
    <recommendedName>
        <fullName evidence="2">4-(cytidine 5'-diphospho)-2-C-methyl-D-erythritol kinase</fullName>
        <ecNumber evidence="2">2.7.1.148</ecNumber>
    </recommendedName>
    <alternativeName>
        <fullName evidence="7">4-(cytidine-5'-diphospho)-2-C-methyl-D-erythritol kinase</fullName>
    </alternativeName>
</protein>
<keyword evidence="3" id="KW-0808">Transferase</keyword>
<feature type="domain" description="GHMP kinase C-terminal" evidence="9">
    <location>
        <begin position="214"/>
        <end position="277"/>
    </location>
</feature>
<keyword evidence="5" id="KW-0418">Kinase</keyword>
<evidence type="ECO:0000256" key="7">
    <source>
        <dbReference type="ARBA" id="ARBA00032554"/>
    </source>
</evidence>
<gene>
    <name evidence="10" type="ORF">METZ01_LOCUS248161</name>
</gene>
<dbReference type="InterPro" id="IPR014721">
    <property type="entry name" value="Ribsml_uS5_D2-typ_fold_subgr"/>
</dbReference>
<organism evidence="10">
    <name type="scientific">marine metagenome</name>
    <dbReference type="NCBI Taxonomy" id="408172"/>
    <lineage>
        <taxon>unclassified sequences</taxon>
        <taxon>metagenomes</taxon>
        <taxon>ecological metagenomes</taxon>
    </lineage>
</organism>
<dbReference type="SUPFAM" id="SSF55060">
    <property type="entry name" value="GHMP Kinase, C-terminal domain"/>
    <property type="match status" value="1"/>
</dbReference>
<comment type="similarity">
    <text evidence="1">Belongs to the GHMP kinase family. IspE subfamily.</text>
</comment>
<proteinExistence type="inferred from homology"/>
<evidence type="ECO:0000256" key="1">
    <source>
        <dbReference type="ARBA" id="ARBA00009684"/>
    </source>
</evidence>
<dbReference type="InterPro" id="IPR013750">
    <property type="entry name" value="GHMP_kinase_C_dom"/>
</dbReference>
<evidence type="ECO:0000256" key="2">
    <source>
        <dbReference type="ARBA" id="ARBA00012052"/>
    </source>
</evidence>
<evidence type="ECO:0000313" key="10">
    <source>
        <dbReference type="EMBL" id="SVB95307.1"/>
    </source>
</evidence>
<keyword evidence="4" id="KW-0547">Nucleotide-binding</keyword>
<dbReference type="HAMAP" id="MF_00061">
    <property type="entry name" value="IspE"/>
    <property type="match status" value="1"/>
</dbReference>
<reference evidence="10" key="1">
    <citation type="submission" date="2018-05" db="EMBL/GenBank/DDBJ databases">
        <authorList>
            <person name="Lanie J.A."/>
            <person name="Ng W.-L."/>
            <person name="Kazmierczak K.M."/>
            <person name="Andrzejewski T.M."/>
            <person name="Davidsen T.M."/>
            <person name="Wayne K.J."/>
            <person name="Tettelin H."/>
            <person name="Glass J.I."/>
            <person name="Rusch D."/>
            <person name="Podicherti R."/>
            <person name="Tsui H.-C.T."/>
            <person name="Winkler M.E."/>
        </authorList>
    </citation>
    <scope>NUCLEOTIDE SEQUENCE</scope>
</reference>
<dbReference type="InterPro" id="IPR036554">
    <property type="entry name" value="GHMP_kinase_C_sf"/>
</dbReference>
<evidence type="ECO:0000259" key="8">
    <source>
        <dbReference type="Pfam" id="PF00288"/>
    </source>
</evidence>
<accession>A0A382I7W5</accession>
<dbReference type="Pfam" id="PF08544">
    <property type="entry name" value="GHMP_kinases_C"/>
    <property type="match status" value="1"/>
</dbReference>
<dbReference type="EMBL" id="UINC01065534">
    <property type="protein sequence ID" value="SVB95307.1"/>
    <property type="molecule type" value="Genomic_DNA"/>
</dbReference>
<dbReference type="Gene3D" id="3.30.70.890">
    <property type="entry name" value="GHMP kinase, C-terminal domain"/>
    <property type="match status" value="1"/>
</dbReference>
<evidence type="ECO:0000256" key="5">
    <source>
        <dbReference type="ARBA" id="ARBA00022777"/>
    </source>
</evidence>
<dbReference type="EC" id="2.7.1.148" evidence="2"/>
<dbReference type="AlphaFoldDB" id="A0A382I7W5"/>
<evidence type="ECO:0000256" key="4">
    <source>
        <dbReference type="ARBA" id="ARBA00022741"/>
    </source>
</evidence>
<dbReference type="PANTHER" id="PTHR43527">
    <property type="entry name" value="4-DIPHOSPHOCYTIDYL-2-C-METHYL-D-ERYTHRITOL KINASE, CHLOROPLASTIC"/>
    <property type="match status" value="1"/>
</dbReference>
<dbReference type="InterPro" id="IPR006204">
    <property type="entry name" value="GHMP_kinase_N_dom"/>
</dbReference>
<dbReference type="GO" id="GO:0016114">
    <property type="term" value="P:terpenoid biosynthetic process"/>
    <property type="evidence" value="ECO:0007669"/>
    <property type="project" value="InterPro"/>
</dbReference>
<dbReference type="PANTHER" id="PTHR43527:SF2">
    <property type="entry name" value="4-DIPHOSPHOCYTIDYL-2-C-METHYL-D-ERYTHRITOL KINASE, CHLOROPLASTIC"/>
    <property type="match status" value="1"/>
</dbReference>
<sequence>MKTFLIYSFCKINLSLRVIEKLRTRLHKIQSIVTFVNLFDIIKIKEINSEQDQIKFYGKFKHNINLKDNTISKTLDLLRKNNYLKKKKFKIYIKKNIPHSAGLGGGSMNSAALIKFFLSTYKFNINQEKLYKIANKIGSDVSLGLKTRNTFLIGGNKYPKRFKEKLKLHVVLVNPGIKCLSKDIYSRNKQFSNSYQKKINSNFQKLFSLNNIRLDRNDLEHVVFKLYPKVKTLNTFIKEQENCIFSRLTGSGSTCVGYFKNFKSAQKAKKNIIKKFPNYWCEKAKTI</sequence>
<name>A0A382I7W5_9ZZZZ</name>
<dbReference type="PIRSF" id="PIRSF010376">
    <property type="entry name" value="IspE"/>
    <property type="match status" value="1"/>
</dbReference>
<dbReference type="GO" id="GO:0050515">
    <property type="term" value="F:4-(cytidine 5'-diphospho)-2-C-methyl-D-erythritol kinase activity"/>
    <property type="evidence" value="ECO:0007669"/>
    <property type="project" value="UniProtKB-EC"/>
</dbReference>
<feature type="domain" description="GHMP kinase N-terminal" evidence="8">
    <location>
        <begin position="69"/>
        <end position="141"/>
    </location>
</feature>
<dbReference type="SUPFAM" id="SSF54211">
    <property type="entry name" value="Ribosomal protein S5 domain 2-like"/>
    <property type="match status" value="1"/>
</dbReference>
<dbReference type="InterPro" id="IPR020568">
    <property type="entry name" value="Ribosomal_Su5_D2-typ_SF"/>
</dbReference>
<dbReference type="GO" id="GO:0005524">
    <property type="term" value="F:ATP binding"/>
    <property type="evidence" value="ECO:0007669"/>
    <property type="project" value="UniProtKB-KW"/>
</dbReference>
<evidence type="ECO:0000256" key="3">
    <source>
        <dbReference type="ARBA" id="ARBA00022679"/>
    </source>
</evidence>
<evidence type="ECO:0000256" key="6">
    <source>
        <dbReference type="ARBA" id="ARBA00022840"/>
    </source>
</evidence>
<dbReference type="Gene3D" id="3.30.230.10">
    <property type="match status" value="1"/>
</dbReference>
<dbReference type="InterPro" id="IPR004424">
    <property type="entry name" value="IspE"/>
</dbReference>